<evidence type="ECO:0000259" key="2">
    <source>
        <dbReference type="Pfam" id="PF01970"/>
    </source>
</evidence>
<dbReference type="Proteomes" id="UP000295142">
    <property type="component" value="Unassembled WGS sequence"/>
</dbReference>
<dbReference type="AlphaFoldDB" id="A0A4R2KD44"/>
<dbReference type="PANTHER" id="PTHR35342:SF1">
    <property type="entry name" value="BLR4373 PROTEIN"/>
    <property type="match status" value="1"/>
</dbReference>
<name>A0A4R2KD44_9RHOB</name>
<proteinExistence type="predicted"/>
<feature type="transmembrane region" description="Helical" evidence="1">
    <location>
        <begin position="75"/>
        <end position="95"/>
    </location>
</feature>
<feature type="transmembrane region" description="Helical" evidence="1">
    <location>
        <begin position="417"/>
        <end position="433"/>
    </location>
</feature>
<comment type="caution">
    <text evidence="3">The sequence shown here is derived from an EMBL/GenBank/DDBJ whole genome shotgun (WGS) entry which is preliminary data.</text>
</comment>
<feature type="transmembrane region" description="Helical" evidence="1">
    <location>
        <begin position="201"/>
        <end position="222"/>
    </location>
</feature>
<feature type="transmembrane region" description="Helical" evidence="1">
    <location>
        <begin position="20"/>
        <end position="39"/>
    </location>
</feature>
<gene>
    <name evidence="3" type="ORF">EV655_10885</name>
</gene>
<feature type="transmembrane region" description="Helical" evidence="1">
    <location>
        <begin position="473"/>
        <end position="493"/>
    </location>
</feature>
<reference evidence="3 4" key="1">
    <citation type="submission" date="2019-03" db="EMBL/GenBank/DDBJ databases">
        <title>Genomic Encyclopedia of Type Strains, Phase IV (KMG-IV): sequencing the most valuable type-strain genomes for metagenomic binning, comparative biology and taxonomic classification.</title>
        <authorList>
            <person name="Goeker M."/>
        </authorList>
    </citation>
    <scope>NUCLEOTIDE SEQUENCE [LARGE SCALE GENOMIC DNA]</scope>
    <source>
        <strain evidence="3 4">DSM 4868</strain>
    </source>
</reference>
<feature type="transmembrane region" description="Helical" evidence="1">
    <location>
        <begin position="107"/>
        <end position="133"/>
    </location>
</feature>
<dbReference type="EMBL" id="SLWW01000008">
    <property type="protein sequence ID" value="TCO70844.1"/>
    <property type="molecule type" value="Genomic_DNA"/>
</dbReference>
<dbReference type="RefSeq" id="WP_132544783.1">
    <property type="nucleotide sequence ID" value="NZ_SLWW01000008.1"/>
</dbReference>
<feature type="transmembrane region" description="Helical" evidence="1">
    <location>
        <begin position="325"/>
        <end position="346"/>
    </location>
</feature>
<organism evidence="3 4">
    <name type="scientific">Rhodovulum euryhalinum</name>
    <dbReference type="NCBI Taxonomy" id="35805"/>
    <lineage>
        <taxon>Bacteria</taxon>
        <taxon>Pseudomonadati</taxon>
        <taxon>Pseudomonadota</taxon>
        <taxon>Alphaproteobacteria</taxon>
        <taxon>Rhodobacterales</taxon>
        <taxon>Paracoccaceae</taxon>
        <taxon>Rhodovulum</taxon>
    </lineage>
</organism>
<sequence length="505" mass="52500">MEILSLLADGFATSLTPINIMVVVIGVTAGLFIGAMPGLGSVNGVAIVLPLTFIVPPSSAIILLAAIYYGAMYGGAISSILLGIPGASTAVATTFDGRPMAQQGKAGLALIAAAVASFVGGTISVILFTLFAVPLADLALAFGPAEEFALVLMAFTTFVGLGGDDVMKTIVMICLGLVLSTVGLDLISGQPRLIFGDLPGFYSGISFLVLAIGVYGVGEVLYTIETSRTAPSVTAAKLTMRALGEGIREMNKLWKTMSFGSFLGFFVGMLPAAGATPAALMSYGLAKTFSKKPETFGRGNIEGVAAPETANNAASTGSLLPMLTLGIPGSPTTALLLGGMVMWGLVPGPMLFIEEPDFVWGLISSLYTANVAAVVINIALIPLFVWALRMPFSVLCTVVLVLCIVGGYAPSQKLHDVWLIAGFGIAGYVLRKADYPLAPLVLAIVLGPLMEKSFRQALISSQGDMMTFVERPLSATFVGLSVLFFVLPVIKLVRQRKSKSPAPAE</sequence>
<feature type="transmembrane region" description="Helical" evidence="1">
    <location>
        <begin position="169"/>
        <end position="189"/>
    </location>
</feature>
<keyword evidence="1" id="KW-0472">Membrane</keyword>
<keyword evidence="4" id="KW-1185">Reference proteome</keyword>
<accession>A0A4R2KD44</accession>
<dbReference type="PANTHER" id="PTHR35342">
    <property type="entry name" value="TRICARBOXYLIC TRANSPORT PROTEIN"/>
    <property type="match status" value="1"/>
</dbReference>
<dbReference type="OrthoDB" id="9791872at2"/>
<dbReference type="InterPro" id="IPR002823">
    <property type="entry name" value="DUF112_TM"/>
</dbReference>
<evidence type="ECO:0000313" key="3">
    <source>
        <dbReference type="EMBL" id="TCO70844.1"/>
    </source>
</evidence>
<keyword evidence="1" id="KW-1133">Transmembrane helix</keyword>
<feature type="transmembrane region" description="Helical" evidence="1">
    <location>
        <begin position="392"/>
        <end position="410"/>
    </location>
</feature>
<evidence type="ECO:0000313" key="4">
    <source>
        <dbReference type="Proteomes" id="UP000295142"/>
    </source>
</evidence>
<protein>
    <submittedName>
        <fullName evidence="3">Putative tricarboxylic transport membrane protein</fullName>
    </submittedName>
</protein>
<feature type="transmembrane region" description="Helical" evidence="1">
    <location>
        <begin position="358"/>
        <end position="386"/>
    </location>
</feature>
<feature type="transmembrane region" description="Helical" evidence="1">
    <location>
        <begin position="262"/>
        <end position="286"/>
    </location>
</feature>
<feature type="transmembrane region" description="Helical" evidence="1">
    <location>
        <begin position="139"/>
        <end position="162"/>
    </location>
</feature>
<feature type="domain" description="DUF112" evidence="2">
    <location>
        <begin position="20"/>
        <end position="442"/>
    </location>
</feature>
<evidence type="ECO:0000256" key="1">
    <source>
        <dbReference type="SAM" id="Phobius"/>
    </source>
</evidence>
<keyword evidence="1" id="KW-0812">Transmembrane</keyword>
<dbReference type="Pfam" id="PF01970">
    <property type="entry name" value="TctA"/>
    <property type="match status" value="1"/>
</dbReference>
<feature type="transmembrane region" description="Helical" evidence="1">
    <location>
        <begin position="46"/>
        <end position="69"/>
    </location>
</feature>